<sequence>MAPSAADESSLPHISDNDLKPFFVLHKASSSQQHVRKSVGRTSRKVKVSLSSSLAASDEYELLDDQLHKNPRMKFFHNAWVKIESTIKDVLHNINADVFNEINSWVQKSFGAICSSGKLDTNKATCSYPIVTDVSSKQIFTALVVMSNIEFVDDLQTFADLGVHLRSHGCHVANLSSVDFSAKNGIGGCLRSLLRQILDGSIDAADISILASWYMEHDSFESPVVVIIEDMDRCSGSVLSDFILMLSEWVIKIPVILIMGVATTLDAPKNILSSKAVQHLSPSKFFLGSPADRLDAIIEAVLVKPCSGFLVGHKVAAFIRNCFLRQDGTLTSLVRAVKMAIIQHFLMEPLSFTMKGLLDEEVNQELFCVTQTDAWPAQALDLPSCMRRLSEPKSEALLSGASKMKESLNLWSSVVLCLHEVGKNQKTTLLDLYDEALDPKLYKLRNSDNLELKPDSQRPSWNHGMHGQSFERQKGRLIGHMIRQIRDLPASALFQLLEKWDKQTNGVNKIHEKVKELQLQEKFEDHNLKEPPSRLRKQTIRNNGNLDRGAKALNEKAAALITCMARDHFQPIECIPFHEIVCFKNVDKLQYVLLGDPRKRIQLDLLECNNFLKCSCCTKSPNVPISAMHDTTLMYTLAQEHGNLINLHDWYQSFRAIIFQKTVKDKHKSKVSPSPKKRKTTAEPQNITEASAQARFCRAVTELQITGLLRMPSKRRQDYVQRVAFGL</sequence>
<proteinExistence type="predicted"/>
<comment type="caution">
    <text evidence="1">The sequence shown here is derived from an EMBL/GenBank/DDBJ whole genome shotgun (WGS) entry which is preliminary data.</text>
</comment>
<gene>
    <name evidence="1" type="ORF">L1987_23670</name>
</gene>
<protein>
    <submittedName>
        <fullName evidence="1">Uncharacterized protein</fullName>
    </submittedName>
</protein>
<evidence type="ECO:0000313" key="2">
    <source>
        <dbReference type="Proteomes" id="UP001056120"/>
    </source>
</evidence>
<name>A0ACB9IJR7_9ASTR</name>
<accession>A0ACB9IJR7</accession>
<dbReference type="Proteomes" id="UP001056120">
    <property type="component" value="Linkage Group LG08"/>
</dbReference>
<dbReference type="EMBL" id="CM042025">
    <property type="protein sequence ID" value="KAI3807736.1"/>
    <property type="molecule type" value="Genomic_DNA"/>
</dbReference>
<evidence type="ECO:0000313" key="1">
    <source>
        <dbReference type="EMBL" id="KAI3807736.1"/>
    </source>
</evidence>
<reference evidence="2" key="1">
    <citation type="journal article" date="2022" name="Mol. Ecol. Resour.">
        <title>The genomes of chicory, endive, great burdock and yacon provide insights into Asteraceae palaeo-polyploidization history and plant inulin production.</title>
        <authorList>
            <person name="Fan W."/>
            <person name="Wang S."/>
            <person name="Wang H."/>
            <person name="Wang A."/>
            <person name="Jiang F."/>
            <person name="Liu H."/>
            <person name="Zhao H."/>
            <person name="Xu D."/>
            <person name="Zhang Y."/>
        </authorList>
    </citation>
    <scope>NUCLEOTIDE SEQUENCE [LARGE SCALE GENOMIC DNA]</scope>
    <source>
        <strain evidence="2">cv. Yunnan</strain>
    </source>
</reference>
<organism evidence="1 2">
    <name type="scientific">Smallanthus sonchifolius</name>
    <dbReference type="NCBI Taxonomy" id="185202"/>
    <lineage>
        <taxon>Eukaryota</taxon>
        <taxon>Viridiplantae</taxon>
        <taxon>Streptophyta</taxon>
        <taxon>Embryophyta</taxon>
        <taxon>Tracheophyta</taxon>
        <taxon>Spermatophyta</taxon>
        <taxon>Magnoliopsida</taxon>
        <taxon>eudicotyledons</taxon>
        <taxon>Gunneridae</taxon>
        <taxon>Pentapetalae</taxon>
        <taxon>asterids</taxon>
        <taxon>campanulids</taxon>
        <taxon>Asterales</taxon>
        <taxon>Asteraceae</taxon>
        <taxon>Asteroideae</taxon>
        <taxon>Heliantheae alliance</taxon>
        <taxon>Millerieae</taxon>
        <taxon>Smallanthus</taxon>
    </lineage>
</organism>
<keyword evidence="2" id="KW-1185">Reference proteome</keyword>
<reference evidence="1 2" key="2">
    <citation type="journal article" date="2022" name="Mol. Ecol. Resour.">
        <title>The genomes of chicory, endive, great burdock and yacon provide insights into Asteraceae paleo-polyploidization history and plant inulin production.</title>
        <authorList>
            <person name="Fan W."/>
            <person name="Wang S."/>
            <person name="Wang H."/>
            <person name="Wang A."/>
            <person name="Jiang F."/>
            <person name="Liu H."/>
            <person name="Zhao H."/>
            <person name="Xu D."/>
            <person name="Zhang Y."/>
        </authorList>
    </citation>
    <scope>NUCLEOTIDE SEQUENCE [LARGE SCALE GENOMIC DNA]</scope>
    <source>
        <strain evidence="2">cv. Yunnan</strain>
        <tissue evidence="1">Leaves</tissue>
    </source>
</reference>